<accession>A0A9N9MRJ8</accession>
<keyword evidence="8" id="KW-1185">Reference proteome</keyword>
<feature type="binding site" evidence="5">
    <location>
        <position position="93"/>
    </location>
    <ligand>
        <name>Mg(2+)</name>
        <dbReference type="ChEBI" id="CHEBI:18420"/>
        <label>2</label>
    </ligand>
</feature>
<feature type="binding site" evidence="5">
    <location>
        <position position="92"/>
    </location>
    <ligand>
        <name>Mg(2+)</name>
        <dbReference type="ChEBI" id="CHEBI:18420"/>
        <label>1</label>
        <note>catalytic</note>
    </ligand>
</feature>
<dbReference type="GO" id="GO:0006020">
    <property type="term" value="P:inositol metabolic process"/>
    <property type="evidence" value="ECO:0007669"/>
    <property type="project" value="TreeGrafter"/>
</dbReference>
<dbReference type="InterPro" id="IPR020550">
    <property type="entry name" value="Inositol_monophosphatase_CS"/>
</dbReference>
<dbReference type="PRINTS" id="PR00377">
    <property type="entry name" value="IMPHPHTASES"/>
</dbReference>
<dbReference type="Gene3D" id="3.30.540.10">
    <property type="entry name" value="Fructose-1,6-Bisphosphatase, subunit A, domain 1"/>
    <property type="match status" value="1"/>
</dbReference>
<keyword evidence="4 5" id="KW-0460">Magnesium</keyword>
<dbReference type="GO" id="GO:0046872">
    <property type="term" value="F:metal ion binding"/>
    <property type="evidence" value="ECO:0007669"/>
    <property type="project" value="UniProtKB-KW"/>
</dbReference>
<evidence type="ECO:0000256" key="1">
    <source>
        <dbReference type="ARBA" id="ARBA00009759"/>
    </source>
</evidence>
<name>A0A9N9MRJ8_9CUCU</name>
<dbReference type="PROSITE" id="PS00630">
    <property type="entry name" value="IMP_2"/>
    <property type="match status" value="1"/>
</dbReference>
<dbReference type="PANTHER" id="PTHR20854:SF25">
    <property type="entry name" value="INOSITOL-1-MONOPHOSPHATASE"/>
    <property type="match status" value="1"/>
</dbReference>
<dbReference type="GO" id="GO:0046854">
    <property type="term" value="P:phosphatidylinositol phosphate biosynthetic process"/>
    <property type="evidence" value="ECO:0007669"/>
    <property type="project" value="InterPro"/>
</dbReference>
<evidence type="ECO:0000313" key="7">
    <source>
        <dbReference type="EMBL" id="CAG9768506.1"/>
    </source>
</evidence>
<dbReference type="PRINTS" id="PR00378">
    <property type="entry name" value="LIIMPHPHTASE"/>
</dbReference>
<evidence type="ECO:0000256" key="3">
    <source>
        <dbReference type="ARBA" id="ARBA00022801"/>
    </source>
</evidence>
<evidence type="ECO:0000256" key="2">
    <source>
        <dbReference type="ARBA" id="ARBA00022723"/>
    </source>
</evidence>
<dbReference type="Pfam" id="PF00459">
    <property type="entry name" value="Inositol_P"/>
    <property type="match status" value="1"/>
</dbReference>
<dbReference type="SUPFAM" id="SSF56655">
    <property type="entry name" value="Carbohydrate phosphatase"/>
    <property type="match status" value="1"/>
</dbReference>
<reference evidence="7" key="1">
    <citation type="submission" date="2022-01" db="EMBL/GenBank/DDBJ databases">
        <authorList>
            <person name="King R."/>
        </authorList>
    </citation>
    <scope>NUCLEOTIDE SEQUENCE</scope>
</reference>
<dbReference type="InterPro" id="IPR000760">
    <property type="entry name" value="Inositol_monophosphatase-like"/>
</dbReference>
<dbReference type="CDD" id="cd01639">
    <property type="entry name" value="IMPase"/>
    <property type="match status" value="1"/>
</dbReference>
<organism evidence="7 8">
    <name type="scientific">Ceutorhynchus assimilis</name>
    <name type="common">cabbage seed weevil</name>
    <dbReference type="NCBI Taxonomy" id="467358"/>
    <lineage>
        <taxon>Eukaryota</taxon>
        <taxon>Metazoa</taxon>
        <taxon>Ecdysozoa</taxon>
        <taxon>Arthropoda</taxon>
        <taxon>Hexapoda</taxon>
        <taxon>Insecta</taxon>
        <taxon>Pterygota</taxon>
        <taxon>Neoptera</taxon>
        <taxon>Endopterygota</taxon>
        <taxon>Coleoptera</taxon>
        <taxon>Polyphaga</taxon>
        <taxon>Cucujiformia</taxon>
        <taxon>Curculionidae</taxon>
        <taxon>Ceutorhynchinae</taxon>
        <taxon>Ceutorhynchus</taxon>
    </lineage>
</organism>
<dbReference type="EC" id="3.1.3.25" evidence="6"/>
<evidence type="ECO:0000256" key="6">
    <source>
        <dbReference type="RuleBase" id="RU364068"/>
    </source>
</evidence>
<keyword evidence="2 5" id="KW-0479">Metal-binding</keyword>
<evidence type="ECO:0000256" key="5">
    <source>
        <dbReference type="PIRSR" id="PIRSR600760-2"/>
    </source>
</evidence>
<dbReference type="Proteomes" id="UP001152799">
    <property type="component" value="Chromosome 4"/>
</dbReference>
<comment type="catalytic activity">
    <reaction evidence="6">
        <text>a myo-inositol phosphate + H2O = myo-inositol + phosphate</text>
        <dbReference type="Rhea" id="RHEA:24056"/>
        <dbReference type="ChEBI" id="CHEBI:15377"/>
        <dbReference type="ChEBI" id="CHEBI:17268"/>
        <dbReference type="ChEBI" id="CHEBI:43474"/>
        <dbReference type="ChEBI" id="CHEBI:84139"/>
        <dbReference type="EC" id="3.1.3.25"/>
    </reaction>
</comment>
<feature type="binding site" evidence="5">
    <location>
        <position position="219"/>
    </location>
    <ligand>
        <name>Mg(2+)</name>
        <dbReference type="ChEBI" id="CHEBI:18420"/>
        <label>1</label>
        <note>catalytic</note>
    </ligand>
</feature>
<dbReference type="InterPro" id="IPR020552">
    <property type="entry name" value="Inositol_monoPase_Li-sen"/>
</dbReference>
<dbReference type="OrthoDB" id="10254945at2759"/>
<feature type="binding site" evidence="5">
    <location>
        <position position="90"/>
    </location>
    <ligand>
        <name>Mg(2+)</name>
        <dbReference type="ChEBI" id="CHEBI:18420"/>
        <label>2</label>
    </ligand>
</feature>
<evidence type="ECO:0000313" key="8">
    <source>
        <dbReference type="Proteomes" id="UP001152799"/>
    </source>
</evidence>
<sequence length="277" mass="31393">MEKVQEYYDFIVPVVLEAGKIFKDVQEIEAESKGEGKWDIVTIYDRKIEDILVNQIKNKYPDHKHIAEEEVSKTKNKKLELTNSPTWIIDPIDATANFVRRIPMICISIGFTINKEQVLGIVYNPYMDELFTAIKGKGAFLNGQRIHTTNCTEIQKSLMEYPIGVAAKKSLYNLYMYRFKHLMKNVAGIRAFGGAVLGQCYVACGKIDAYQCDGLYPWDAAAGTLIVKEAGGYVADSSGKEFDLMNPNFIVTATKELCDQYLEVEKKADEERTERVI</sequence>
<gene>
    <name evidence="7" type="ORF">CEUTPL_LOCUS9042</name>
</gene>
<dbReference type="FunFam" id="3.30.540.10:FF:000004">
    <property type="entry name" value="Inositol-1-monophosphatase"/>
    <property type="match status" value="1"/>
</dbReference>
<evidence type="ECO:0000256" key="4">
    <source>
        <dbReference type="ARBA" id="ARBA00022842"/>
    </source>
</evidence>
<dbReference type="GO" id="GO:0007165">
    <property type="term" value="P:signal transduction"/>
    <property type="evidence" value="ECO:0007669"/>
    <property type="project" value="TreeGrafter"/>
</dbReference>
<dbReference type="GO" id="GO:0008934">
    <property type="term" value="F:inositol monophosphate 1-phosphatase activity"/>
    <property type="evidence" value="ECO:0007669"/>
    <property type="project" value="InterPro"/>
</dbReference>
<keyword evidence="3 6" id="KW-0378">Hydrolase</keyword>
<comment type="cofactor">
    <cofactor evidence="5 6">
        <name>Mg(2+)</name>
        <dbReference type="ChEBI" id="CHEBI:18420"/>
    </cofactor>
</comment>
<dbReference type="EMBL" id="OU892280">
    <property type="protein sequence ID" value="CAG9768506.1"/>
    <property type="molecule type" value="Genomic_DNA"/>
</dbReference>
<feature type="binding site" evidence="5">
    <location>
        <position position="68"/>
    </location>
    <ligand>
        <name>Mg(2+)</name>
        <dbReference type="ChEBI" id="CHEBI:18420"/>
        <label>1</label>
        <note>catalytic</note>
    </ligand>
</feature>
<protein>
    <recommendedName>
        <fullName evidence="6">Inositol-1-monophosphatase</fullName>
        <ecNumber evidence="6">3.1.3.25</ecNumber>
    </recommendedName>
</protein>
<comment type="similarity">
    <text evidence="1 6">Belongs to the inositol monophosphatase superfamily.</text>
</comment>
<proteinExistence type="inferred from homology"/>
<dbReference type="Gene3D" id="3.40.190.80">
    <property type="match status" value="1"/>
</dbReference>
<dbReference type="InterPro" id="IPR033942">
    <property type="entry name" value="IMPase"/>
</dbReference>
<dbReference type="PANTHER" id="PTHR20854">
    <property type="entry name" value="INOSITOL MONOPHOSPHATASE"/>
    <property type="match status" value="1"/>
</dbReference>
<comment type="pathway">
    <text evidence="6">Polyol metabolism; myo-inositol biosynthesis; myo-inositol from D-glucose 6-phosphate: step 2/2.</text>
</comment>
<dbReference type="AlphaFoldDB" id="A0A9N9MRJ8"/>